<protein>
    <submittedName>
        <fullName evidence="1">Uncharacterized protein</fullName>
    </submittedName>
</protein>
<gene>
    <name evidence="1" type="ORF">DPEC_G00322360</name>
</gene>
<reference evidence="1" key="1">
    <citation type="submission" date="2021-05" db="EMBL/GenBank/DDBJ databases">
        <authorList>
            <person name="Pan Q."/>
            <person name="Jouanno E."/>
            <person name="Zahm M."/>
            <person name="Klopp C."/>
            <person name="Cabau C."/>
            <person name="Louis A."/>
            <person name="Berthelot C."/>
            <person name="Parey E."/>
            <person name="Roest Crollius H."/>
            <person name="Montfort J."/>
            <person name="Robinson-Rechavi M."/>
            <person name="Bouchez O."/>
            <person name="Lampietro C."/>
            <person name="Lopez Roques C."/>
            <person name="Donnadieu C."/>
            <person name="Postlethwait J."/>
            <person name="Bobe J."/>
            <person name="Dillon D."/>
            <person name="Chandos A."/>
            <person name="von Hippel F."/>
            <person name="Guiguen Y."/>
        </authorList>
    </citation>
    <scope>NUCLEOTIDE SEQUENCE</scope>
    <source>
        <strain evidence="1">YG-Jan2019</strain>
    </source>
</reference>
<evidence type="ECO:0000313" key="1">
    <source>
        <dbReference type="EMBL" id="KAJ7988321.1"/>
    </source>
</evidence>
<evidence type="ECO:0000313" key="2">
    <source>
        <dbReference type="Proteomes" id="UP001157502"/>
    </source>
</evidence>
<keyword evidence="2" id="KW-1185">Reference proteome</keyword>
<dbReference type="Proteomes" id="UP001157502">
    <property type="component" value="Chromosome 31"/>
</dbReference>
<dbReference type="EMBL" id="CM055758">
    <property type="protein sequence ID" value="KAJ7988321.1"/>
    <property type="molecule type" value="Genomic_DNA"/>
</dbReference>
<name>A0ACC2FAG2_DALPE</name>
<sequence length="71" mass="8004">MVAKLARDINLRTVANLCRLLEFQCRPDVTDERDVRFSRTGDERGRSVAAYRHGNEPPHTSDTTPGSGDFK</sequence>
<organism evidence="1 2">
    <name type="scientific">Dallia pectoralis</name>
    <name type="common">Alaska blackfish</name>
    <dbReference type="NCBI Taxonomy" id="75939"/>
    <lineage>
        <taxon>Eukaryota</taxon>
        <taxon>Metazoa</taxon>
        <taxon>Chordata</taxon>
        <taxon>Craniata</taxon>
        <taxon>Vertebrata</taxon>
        <taxon>Euteleostomi</taxon>
        <taxon>Actinopterygii</taxon>
        <taxon>Neopterygii</taxon>
        <taxon>Teleostei</taxon>
        <taxon>Protacanthopterygii</taxon>
        <taxon>Esociformes</taxon>
        <taxon>Umbridae</taxon>
        <taxon>Dallia</taxon>
    </lineage>
</organism>
<proteinExistence type="predicted"/>
<accession>A0ACC2FAG2</accession>
<comment type="caution">
    <text evidence="1">The sequence shown here is derived from an EMBL/GenBank/DDBJ whole genome shotgun (WGS) entry which is preliminary data.</text>
</comment>